<feature type="transmembrane region" description="Helical" evidence="1">
    <location>
        <begin position="65"/>
        <end position="83"/>
    </location>
</feature>
<sequence length="461" mass="53067">MAKQIKALKCPHCGSVKKQNIKEDHYICNNCGTEYFLDNDDINVNVKHQYGDGRFNGLDPKTKKYLFFVVAGILFFVIFSSIIRTCGNKSGGISTLVSSDDSPKKKEYVDRIKEYLAFTAYNSKNPMFLFIINRSKDAFSREGAEYFARFYDPLKEKIVNDIPLPGWKDDFYIQTRVFSDGGFYICADKSNKVYKIDPAKNEVIDVTNTFFGDVPEFSSGIATLKFTQDREGDGFNIMTNDGKEYYYYPLVRKIYKDHMQRREAGTGLASLLPGARTSVYYTFSEKSSDYPEEKIQLIKYWYKNNSGYPIMLPYSYQVSWQKVYQYPKKSGIYYGSFPYTKKLVKEPRITKFVDLTPDRLYFKADIGYQDSTSLYITGLPDANPEGHTYIQKIDTESGKIIWTYTPKSDNYAVESDMYGYTGGVVFSYYDRSGASSSNRIIIIANDGTVLKDIDRDEIFKR</sequence>
<dbReference type="SUPFAM" id="SSF50998">
    <property type="entry name" value="Quinoprotein alcohol dehydrogenase-like"/>
    <property type="match status" value="1"/>
</dbReference>
<keyword evidence="3" id="KW-1185">Reference proteome</keyword>
<keyword evidence="1" id="KW-0812">Transmembrane</keyword>
<comment type="caution">
    <text evidence="2">The sequence shown here is derived from an EMBL/GenBank/DDBJ whole genome shotgun (WGS) entry which is preliminary data.</text>
</comment>
<dbReference type="EMBL" id="JBDJNQ010000011">
    <property type="protein sequence ID" value="MEN5379762.1"/>
    <property type="molecule type" value="Genomic_DNA"/>
</dbReference>
<dbReference type="InterPro" id="IPR011047">
    <property type="entry name" value="Quinoprotein_ADH-like_sf"/>
</dbReference>
<dbReference type="RefSeq" id="WP_346582617.1">
    <property type="nucleotide sequence ID" value="NZ_JBDJLH010000001.1"/>
</dbReference>
<gene>
    <name evidence="2" type="ORF">ABE541_21025</name>
</gene>
<proteinExistence type="predicted"/>
<keyword evidence="1" id="KW-1133">Transmembrane helix</keyword>
<evidence type="ECO:0000313" key="3">
    <source>
        <dbReference type="Proteomes" id="UP001409291"/>
    </source>
</evidence>
<organism evidence="2 3">
    <name type="scientific">Sphingobacterium kitahiroshimense</name>
    <dbReference type="NCBI Taxonomy" id="470446"/>
    <lineage>
        <taxon>Bacteria</taxon>
        <taxon>Pseudomonadati</taxon>
        <taxon>Bacteroidota</taxon>
        <taxon>Sphingobacteriia</taxon>
        <taxon>Sphingobacteriales</taxon>
        <taxon>Sphingobacteriaceae</taxon>
        <taxon>Sphingobacterium</taxon>
    </lineage>
</organism>
<dbReference type="Proteomes" id="UP001409291">
    <property type="component" value="Unassembled WGS sequence"/>
</dbReference>
<evidence type="ECO:0000256" key="1">
    <source>
        <dbReference type="SAM" id="Phobius"/>
    </source>
</evidence>
<protein>
    <submittedName>
        <fullName evidence="2">Uncharacterized protein</fullName>
    </submittedName>
</protein>
<accession>A0ABV0C2C6</accession>
<reference evidence="2 3" key="1">
    <citation type="submission" date="2024-04" db="EMBL/GenBank/DDBJ databases">
        <title>WGS of bacteria from Torrens River.</title>
        <authorList>
            <person name="Wyrsch E.R."/>
            <person name="Drigo B."/>
        </authorList>
    </citation>
    <scope>NUCLEOTIDE SEQUENCE [LARGE SCALE GENOMIC DNA]</scope>
    <source>
        <strain evidence="2 3">TWI391</strain>
    </source>
</reference>
<keyword evidence="1" id="KW-0472">Membrane</keyword>
<evidence type="ECO:0000313" key="2">
    <source>
        <dbReference type="EMBL" id="MEN5379762.1"/>
    </source>
</evidence>
<name>A0ABV0C2C6_9SPHI</name>